<reference evidence="4 5" key="1">
    <citation type="journal article" date="2014" name="Am. J. Bot.">
        <title>Genome assembly and annotation for red clover (Trifolium pratense; Fabaceae).</title>
        <authorList>
            <person name="Istvanek J."/>
            <person name="Jaros M."/>
            <person name="Krenek A."/>
            <person name="Repkova J."/>
        </authorList>
    </citation>
    <scope>NUCLEOTIDE SEQUENCE [LARGE SCALE GENOMIC DNA]</scope>
    <source>
        <strain evidence="5">cv. Tatra</strain>
        <tissue evidence="4">Young leaves</tissue>
    </source>
</reference>
<dbReference type="STRING" id="57577.A0A2K3LVD7"/>
<dbReference type="InterPro" id="IPR012416">
    <property type="entry name" value="CBP60"/>
</dbReference>
<dbReference type="ExpressionAtlas" id="A0A2K3LVD7">
    <property type="expression patterns" value="baseline"/>
</dbReference>
<protein>
    <recommendedName>
        <fullName evidence="6">Calmodulin-binding protein</fullName>
    </recommendedName>
</protein>
<reference evidence="4 5" key="2">
    <citation type="journal article" date="2017" name="Front. Plant Sci.">
        <title>Gene Classification and Mining of Molecular Markers Useful in Red Clover (Trifolium pratense) Breeding.</title>
        <authorList>
            <person name="Istvanek J."/>
            <person name="Dluhosova J."/>
            <person name="Dluhos P."/>
            <person name="Patkova L."/>
            <person name="Nedelnik J."/>
            <person name="Repkova J."/>
        </authorList>
    </citation>
    <scope>NUCLEOTIDE SEQUENCE [LARGE SCALE GENOMIC DNA]</scope>
    <source>
        <strain evidence="5">cv. Tatra</strain>
        <tissue evidence="4">Young leaves</tissue>
    </source>
</reference>
<feature type="domain" description="Calmodulin binding protein central" evidence="3">
    <location>
        <begin position="248"/>
        <end position="312"/>
    </location>
</feature>
<dbReference type="Pfam" id="PF20451">
    <property type="entry name" value="Calmod_bind_M"/>
    <property type="match status" value="1"/>
</dbReference>
<dbReference type="Proteomes" id="UP000236291">
    <property type="component" value="Unassembled WGS sequence"/>
</dbReference>
<evidence type="ECO:0000259" key="2">
    <source>
        <dbReference type="Pfam" id="PF07887"/>
    </source>
</evidence>
<evidence type="ECO:0000313" key="5">
    <source>
        <dbReference type="Proteomes" id="UP000236291"/>
    </source>
</evidence>
<comment type="caution">
    <text evidence="4">The sequence shown here is derived from an EMBL/GenBank/DDBJ whole genome shotgun (WGS) entry which is preliminary data.</text>
</comment>
<dbReference type="InterPro" id="IPR046831">
    <property type="entry name" value="Calmodulin_bind_N"/>
</dbReference>
<dbReference type="PANTHER" id="PTHR31713:SF43">
    <property type="entry name" value="CALMODULIN-BINDING PROTEIN 60 G"/>
    <property type="match status" value="1"/>
</dbReference>
<sequence length="324" mass="37150">MASSKRTSHVPSTSTKRIKHGNPEQEEIQQYPLFPTTLSRSATNDNNIIAFCIEHSFRKVIRDVVPPMLDRYLAPSRGLTLNRRVNPFGTRGLQLCFKNNLPKKNYTQSKIKAEGGEPLRIELHDAGNLHIVRDGGSSMKIRICVLQGDFGKEDWTAEEFDKQIVIPREGKGPLLKEDKVITLKDGVAFINNLEFTDISKRRTEEFRLGAKIVRSNSIGYDIREGRSEPFRVLDVRGKAYKKHDRPSMNDEVWRLRGIRKDGKLHTELASHGIKCVKDFLQLYKTNEASLREKIGKIAEKSWKKIIAHVKECDVDDDEEEERVK</sequence>
<dbReference type="EMBL" id="ASHM01042129">
    <property type="protein sequence ID" value="PNX82501.1"/>
    <property type="molecule type" value="Genomic_DNA"/>
</dbReference>
<dbReference type="Pfam" id="PF07887">
    <property type="entry name" value="Calmodulin_bind"/>
    <property type="match status" value="1"/>
</dbReference>
<evidence type="ECO:0008006" key="6">
    <source>
        <dbReference type="Google" id="ProtNLM"/>
    </source>
</evidence>
<name>A0A2K3LVD7_TRIPR</name>
<feature type="non-terminal residue" evidence="4">
    <location>
        <position position="324"/>
    </location>
</feature>
<feature type="compositionally biased region" description="Polar residues" evidence="1">
    <location>
        <begin position="1"/>
        <end position="15"/>
    </location>
</feature>
<dbReference type="PANTHER" id="PTHR31713">
    <property type="entry name" value="OS02G0177800 PROTEIN"/>
    <property type="match status" value="1"/>
</dbReference>
<dbReference type="GO" id="GO:0005634">
    <property type="term" value="C:nucleus"/>
    <property type="evidence" value="ECO:0007669"/>
    <property type="project" value="TreeGrafter"/>
</dbReference>
<accession>A0A2K3LVD7</accession>
<dbReference type="GO" id="GO:0003700">
    <property type="term" value="F:DNA-binding transcription factor activity"/>
    <property type="evidence" value="ECO:0007669"/>
    <property type="project" value="TreeGrafter"/>
</dbReference>
<feature type="region of interest" description="Disordered" evidence="1">
    <location>
        <begin position="1"/>
        <end position="28"/>
    </location>
</feature>
<feature type="domain" description="Calmodulin binding protein-like N-terminal" evidence="2">
    <location>
        <begin position="93"/>
        <end position="234"/>
    </location>
</feature>
<gene>
    <name evidence="4" type="ORF">L195_g038530</name>
</gene>
<evidence type="ECO:0000256" key="1">
    <source>
        <dbReference type="SAM" id="MobiDB-lite"/>
    </source>
</evidence>
<organism evidence="4 5">
    <name type="scientific">Trifolium pratense</name>
    <name type="common">Red clover</name>
    <dbReference type="NCBI Taxonomy" id="57577"/>
    <lineage>
        <taxon>Eukaryota</taxon>
        <taxon>Viridiplantae</taxon>
        <taxon>Streptophyta</taxon>
        <taxon>Embryophyta</taxon>
        <taxon>Tracheophyta</taxon>
        <taxon>Spermatophyta</taxon>
        <taxon>Magnoliopsida</taxon>
        <taxon>eudicotyledons</taxon>
        <taxon>Gunneridae</taxon>
        <taxon>Pentapetalae</taxon>
        <taxon>rosids</taxon>
        <taxon>fabids</taxon>
        <taxon>Fabales</taxon>
        <taxon>Fabaceae</taxon>
        <taxon>Papilionoideae</taxon>
        <taxon>50 kb inversion clade</taxon>
        <taxon>NPAAA clade</taxon>
        <taxon>Hologalegina</taxon>
        <taxon>IRL clade</taxon>
        <taxon>Trifolieae</taxon>
        <taxon>Trifolium</taxon>
    </lineage>
</organism>
<dbReference type="InterPro" id="IPR046830">
    <property type="entry name" value="Calmod_bind_M"/>
</dbReference>
<dbReference type="GO" id="GO:0043565">
    <property type="term" value="F:sequence-specific DNA binding"/>
    <property type="evidence" value="ECO:0007669"/>
    <property type="project" value="TreeGrafter"/>
</dbReference>
<evidence type="ECO:0000259" key="3">
    <source>
        <dbReference type="Pfam" id="PF20451"/>
    </source>
</evidence>
<dbReference type="GO" id="GO:0005516">
    <property type="term" value="F:calmodulin binding"/>
    <property type="evidence" value="ECO:0007669"/>
    <property type="project" value="InterPro"/>
</dbReference>
<dbReference type="AlphaFoldDB" id="A0A2K3LVD7"/>
<evidence type="ECO:0000313" key="4">
    <source>
        <dbReference type="EMBL" id="PNX82501.1"/>
    </source>
</evidence>
<dbReference type="GO" id="GO:0080142">
    <property type="term" value="P:regulation of salicylic acid biosynthetic process"/>
    <property type="evidence" value="ECO:0007669"/>
    <property type="project" value="TreeGrafter"/>
</dbReference>
<proteinExistence type="predicted"/>